<keyword evidence="2" id="KW-0689">Ribosomal protein</keyword>
<evidence type="ECO:0000313" key="4">
    <source>
        <dbReference type="EMBL" id="KAG6409791.1"/>
    </source>
</evidence>
<dbReference type="InterPro" id="IPR037229">
    <property type="entry name" value="Ribosomal_bL35_sf"/>
</dbReference>
<evidence type="ECO:0000256" key="2">
    <source>
        <dbReference type="ARBA" id="ARBA00022980"/>
    </source>
</evidence>
<organism evidence="4">
    <name type="scientific">Salvia splendens</name>
    <name type="common">Scarlet sage</name>
    <dbReference type="NCBI Taxonomy" id="180675"/>
    <lineage>
        <taxon>Eukaryota</taxon>
        <taxon>Viridiplantae</taxon>
        <taxon>Streptophyta</taxon>
        <taxon>Embryophyta</taxon>
        <taxon>Tracheophyta</taxon>
        <taxon>Spermatophyta</taxon>
        <taxon>Magnoliopsida</taxon>
        <taxon>eudicotyledons</taxon>
        <taxon>Gunneridae</taxon>
        <taxon>Pentapetalae</taxon>
        <taxon>asterids</taxon>
        <taxon>lamiids</taxon>
        <taxon>Lamiales</taxon>
        <taxon>Lamiaceae</taxon>
        <taxon>Nepetoideae</taxon>
        <taxon>Mentheae</taxon>
        <taxon>Salviinae</taxon>
        <taxon>Salvia</taxon>
        <taxon>Salvia subgen. Calosphace</taxon>
        <taxon>core Calosphace</taxon>
    </lineage>
</organism>
<reference evidence="4" key="1">
    <citation type="submission" date="2018-01" db="EMBL/GenBank/DDBJ databases">
        <authorList>
            <person name="Mao J.F."/>
        </authorList>
    </citation>
    <scope>NUCLEOTIDE SEQUENCE</scope>
    <source>
        <strain evidence="4">Huo1</strain>
        <tissue evidence="4">Leaf</tissue>
    </source>
</reference>
<proteinExistence type="inferred from homology"/>
<dbReference type="GO" id="GO:1990904">
    <property type="term" value="C:ribonucleoprotein complex"/>
    <property type="evidence" value="ECO:0007669"/>
    <property type="project" value="UniProtKB-KW"/>
</dbReference>
<gene>
    <name evidence="4" type="ORF">SASPL_127833</name>
</gene>
<comment type="caution">
    <text evidence="4">The sequence shown here is derived from an EMBL/GenBank/DDBJ whole genome shotgun (WGS) entry which is preliminary data.</text>
</comment>
<dbReference type="GO" id="GO:0006412">
    <property type="term" value="P:translation"/>
    <property type="evidence" value="ECO:0007669"/>
    <property type="project" value="InterPro"/>
</dbReference>
<keyword evidence="5" id="KW-1185">Reference proteome</keyword>
<dbReference type="PANTHER" id="PTHR36400:SF1">
    <property type="entry name" value="RIBOSOMAL PROTEIN L35"/>
    <property type="match status" value="1"/>
</dbReference>
<reference evidence="4" key="2">
    <citation type="submission" date="2020-08" db="EMBL/GenBank/DDBJ databases">
        <title>Plant Genome Project.</title>
        <authorList>
            <person name="Zhang R.-G."/>
        </authorList>
    </citation>
    <scope>NUCLEOTIDE SEQUENCE</scope>
    <source>
        <strain evidence="4">Huo1</strain>
        <tissue evidence="4">Leaf</tissue>
    </source>
</reference>
<dbReference type="GO" id="GO:0003735">
    <property type="term" value="F:structural constituent of ribosome"/>
    <property type="evidence" value="ECO:0007669"/>
    <property type="project" value="InterPro"/>
</dbReference>
<dbReference type="PANTHER" id="PTHR36400">
    <property type="entry name" value="RIBOSOMAL PROTEIN L35"/>
    <property type="match status" value="1"/>
</dbReference>
<comment type="similarity">
    <text evidence="1">Belongs to the bacterial ribosomal protein bL35 family.</text>
</comment>
<dbReference type="EMBL" id="PNBA02000010">
    <property type="protein sequence ID" value="KAG6409791.1"/>
    <property type="molecule type" value="Genomic_DNA"/>
</dbReference>
<dbReference type="GO" id="GO:0005840">
    <property type="term" value="C:ribosome"/>
    <property type="evidence" value="ECO:0007669"/>
    <property type="project" value="UniProtKB-KW"/>
</dbReference>
<sequence length="206" mass="23208">MMQRWCSRFRSLAALASSNLLRPSTATRFIHTSPTLFHKPPIITRYLIAPNFSSHISASAFPSPISQSPHSVDGFGSPAVLLSTAGAAVPNPRLTPDELIQARYITAKQRKRKLKSRKPMTPVVSKVKKVKIKGYSSYKGRFRLMNDGQIRRWKEGKRHNAFSKIFSTLEELKLSVESKKSKRRLRQPGIVPAAYAKVMKKLNFCA</sequence>
<dbReference type="AlphaFoldDB" id="A0A8X8X9X6"/>
<dbReference type="SUPFAM" id="SSF143034">
    <property type="entry name" value="L35p-like"/>
    <property type="match status" value="1"/>
</dbReference>
<dbReference type="InterPro" id="IPR021137">
    <property type="entry name" value="Ribosomal_bL35-like"/>
</dbReference>
<evidence type="ECO:0000313" key="5">
    <source>
        <dbReference type="Proteomes" id="UP000298416"/>
    </source>
</evidence>
<dbReference type="Pfam" id="PF01632">
    <property type="entry name" value="Ribosomal_L35p"/>
    <property type="match status" value="1"/>
</dbReference>
<evidence type="ECO:0000256" key="3">
    <source>
        <dbReference type="ARBA" id="ARBA00023274"/>
    </source>
</evidence>
<keyword evidence="3" id="KW-0687">Ribonucleoprotein</keyword>
<evidence type="ECO:0000256" key="1">
    <source>
        <dbReference type="ARBA" id="ARBA00006598"/>
    </source>
</evidence>
<dbReference type="Proteomes" id="UP000298416">
    <property type="component" value="Unassembled WGS sequence"/>
</dbReference>
<accession>A0A8X8X9X6</accession>
<protein>
    <submittedName>
        <fullName evidence="4">Uncharacterized protein</fullName>
    </submittedName>
</protein>
<name>A0A8X8X9X6_SALSN</name>